<dbReference type="AlphaFoldDB" id="A0A6P5EBA1"/>
<keyword evidence="1" id="KW-1185">Reference proteome</keyword>
<accession>A0A6P5EBA1</accession>
<evidence type="ECO:0000313" key="1">
    <source>
        <dbReference type="Proteomes" id="UP000515123"/>
    </source>
</evidence>
<reference evidence="2" key="2">
    <citation type="submission" date="2025-08" db="UniProtKB">
        <authorList>
            <consortium name="RefSeq"/>
        </authorList>
    </citation>
    <scope>IDENTIFICATION</scope>
    <source>
        <tissue evidence="2">Leaf</tissue>
    </source>
</reference>
<gene>
    <name evidence="2" type="primary">LOC109704179</name>
</gene>
<proteinExistence type="predicted"/>
<dbReference type="Proteomes" id="UP000515123">
    <property type="component" value="Unplaced"/>
</dbReference>
<sequence length="121" mass="13626">MLSCVRKLRSMMRRLMELSFEISLCSPWYLNNTPQPFSYPNFPLFFSQPKKQTSEGIVGEEVAFVFGLVGDAKVGKPVLEAANLRFQCERCGRGSRQEPSSLASGHPSSSGIPFWVHVKHF</sequence>
<dbReference type="GeneID" id="109704179"/>
<protein>
    <submittedName>
        <fullName evidence="2">Uncharacterized protein LOC109704179 isoform X2</fullName>
    </submittedName>
</protein>
<reference evidence="1" key="1">
    <citation type="journal article" date="2015" name="Nat. Genet.">
        <title>The pineapple genome and the evolution of CAM photosynthesis.</title>
        <authorList>
            <person name="Ming R."/>
            <person name="VanBuren R."/>
            <person name="Wai C.M."/>
            <person name="Tang H."/>
            <person name="Schatz M.C."/>
            <person name="Bowers J.E."/>
            <person name="Lyons E."/>
            <person name="Wang M.L."/>
            <person name="Chen J."/>
            <person name="Biggers E."/>
            <person name="Zhang J."/>
            <person name="Huang L."/>
            <person name="Zhang L."/>
            <person name="Miao W."/>
            <person name="Zhang J."/>
            <person name="Ye Z."/>
            <person name="Miao C."/>
            <person name="Lin Z."/>
            <person name="Wang H."/>
            <person name="Zhou H."/>
            <person name="Yim W.C."/>
            <person name="Priest H.D."/>
            <person name="Zheng C."/>
            <person name="Woodhouse M."/>
            <person name="Edger P.P."/>
            <person name="Guyot R."/>
            <person name="Guo H.B."/>
            <person name="Guo H."/>
            <person name="Zheng G."/>
            <person name="Singh R."/>
            <person name="Sharma A."/>
            <person name="Min X."/>
            <person name="Zheng Y."/>
            <person name="Lee H."/>
            <person name="Gurtowski J."/>
            <person name="Sedlazeck F.J."/>
            <person name="Harkess A."/>
            <person name="McKain M.R."/>
            <person name="Liao Z."/>
            <person name="Fang J."/>
            <person name="Liu J."/>
            <person name="Zhang X."/>
            <person name="Zhang Q."/>
            <person name="Hu W."/>
            <person name="Qin Y."/>
            <person name="Wang K."/>
            <person name="Chen L.Y."/>
            <person name="Shirley N."/>
            <person name="Lin Y.R."/>
            <person name="Liu L.Y."/>
            <person name="Hernandez A.G."/>
            <person name="Wright C.L."/>
            <person name="Bulone V."/>
            <person name="Tuskan G.A."/>
            <person name="Heath K."/>
            <person name="Zee F."/>
            <person name="Moore P.H."/>
            <person name="Sunkar R."/>
            <person name="Leebens-Mack J.H."/>
            <person name="Mockler T."/>
            <person name="Bennetzen J.L."/>
            <person name="Freeling M."/>
            <person name="Sankoff D."/>
            <person name="Paterson A.H."/>
            <person name="Zhu X."/>
            <person name="Yang X."/>
            <person name="Smith J.A."/>
            <person name="Cushman J.C."/>
            <person name="Paull R.E."/>
            <person name="Yu Q."/>
        </authorList>
    </citation>
    <scope>NUCLEOTIDE SEQUENCE [LARGE SCALE GENOMIC DNA]</scope>
    <source>
        <strain evidence="1">cv. F153</strain>
    </source>
</reference>
<dbReference type="RefSeq" id="XP_020080521.1">
    <property type="nucleotide sequence ID" value="XM_020224932.1"/>
</dbReference>
<evidence type="ECO:0000313" key="2">
    <source>
        <dbReference type="RefSeq" id="XP_020080521.1"/>
    </source>
</evidence>
<organism evidence="1 2">
    <name type="scientific">Ananas comosus</name>
    <name type="common">Pineapple</name>
    <name type="synonym">Ananas ananas</name>
    <dbReference type="NCBI Taxonomy" id="4615"/>
    <lineage>
        <taxon>Eukaryota</taxon>
        <taxon>Viridiplantae</taxon>
        <taxon>Streptophyta</taxon>
        <taxon>Embryophyta</taxon>
        <taxon>Tracheophyta</taxon>
        <taxon>Spermatophyta</taxon>
        <taxon>Magnoliopsida</taxon>
        <taxon>Liliopsida</taxon>
        <taxon>Poales</taxon>
        <taxon>Bromeliaceae</taxon>
        <taxon>Bromelioideae</taxon>
        <taxon>Ananas</taxon>
    </lineage>
</organism>
<name>A0A6P5EBA1_ANACO</name>